<feature type="signal peptide" evidence="1">
    <location>
        <begin position="1"/>
        <end position="23"/>
    </location>
</feature>
<feature type="chain" id="PRO_5031113759" description="Secreted protein" evidence="1">
    <location>
        <begin position="24"/>
        <end position="146"/>
    </location>
</feature>
<dbReference type="RefSeq" id="WP_166950528.1">
    <property type="nucleotide sequence ID" value="NZ_CP077072.1"/>
</dbReference>
<reference evidence="2 3" key="1">
    <citation type="submission" date="2020-03" db="EMBL/GenBank/DDBJ databases">
        <authorList>
            <person name="Lai Q."/>
        </authorList>
    </citation>
    <scope>NUCLEOTIDE SEQUENCE [LARGE SCALE GENOMIC DNA]</scope>
    <source>
        <strain evidence="2 3">CCUG 25036</strain>
    </source>
</reference>
<protein>
    <recommendedName>
        <fullName evidence="4">Secreted protein</fullName>
    </recommendedName>
</protein>
<proteinExistence type="predicted"/>
<accession>A0A7X5UCR8</accession>
<evidence type="ECO:0008006" key="4">
    <source>
        <dbReference type="Google" id="ProtNLM"/>
    </source>
</evidence>
<evidence type="ECO:0000313" key="2">
    <source>
        <dbReference type="EMBL" id="NII08099.1"/>
    </source>
</evidence>
<keyword evidence="3" id="KW-1185">Reference proteome</keyword>
<gene>
    <name evidence="2" type="ORF">HBF25_17070</name>
</gene>
<dbReference type="AlphaFoldDB" id="A0A7X5UCR8"/>
<sequence length="146" mass="15553">MRPVHRRILAAVLMPMFAAGALAATPPVTGLGQSWPNGADYSASPRFHAYVFDKQGVRYVQINDGNGTVRGAVAYIAGQVLELPIGVDANRWTIITTPNVPSTGEAIYQDDGMTVRASAQPDGTMRMMVAPGDCQAHPENCTNRGP</sequence>
<organism evidence="2 3">
    <name type="scientific">Luteibacter anthropi</name>
    <dbReference type="NCBI Taxonomy" id="564369"/>
    <lineage>
        <taxon>Bacteria</taxon>
        <taxon>Pseudomonadati</taxon>
        <taxon>Pseudomonadota</taxon>
        <taxon>Gammaproteobacteria</taxon>
        <taxon>Lysobacterales</taxon>
        <taxon>Rhodanobacteraceae</taxon>
        <taxon>Luteibacter</taxon>
    </lineage>
</organism>
<dbReference type="EMBL" id="JAARLZ010000010">
    <property type="protein sequence ID" value="NII08099.1"/>
    <property type="molecule type" value="Genomic_DNA"/>
</dbReference>
<comment type="caution">
    <text evidence="2">The sequence shown here is derived from an EMBL/GenBank/DDBJ whole genome shotgun (WGS) entry which is preliminary data.</text>
</comment>
<name>A0A7X5UCR8_9GAMM</name>
<evidence type="ECO:0000313" key="3">
    <source>
        <dbReference type="Proteomes" id="UP000490980"/>
    </source>
</evidence>
<keyword evidence="1" id="KW-0732">Signal</keyword>
<evidence type="ECO:0000256" key="1">
    <source>
        <dbReference type="SAM" id="SignalP"/>
    </source>
</evidence>
<dbReference type="Proteomes" id="UP000490980">
    <property type="component" value="Unassembled WGS sequence"/>
</dbReference>